<comment type="caution">
    <text evidence="1">The sequence shown here is derived from an EMBL/GenBank/DDBJ whole genome shotgun (WGS) entry which is preliminary data.</text>
</comment>
<sequence>MKKHYKNKPTSKISATEQKFSFRKTACPALHAGAARVGLCAVARFFRSPFFYYFSFGEAKKSKETLGT</sequence>
<evidence type="ECO:0000313" key="1">
    <source>
        <dbReference type="EMBL" id="PQJ09649.1"/>
    </source>
</evidence>
<gene>
    <name evidence="1" type="ORF">CJD36_017080</name>
</gene>
<evidence type="ECO:0000313" key="2">
    <source>
        <dbReference type="Proteomes" id="UP000239872"/>
    </source>
</evidence>
<keyword evidence="2" id="KW-1185">Reference proteome</keyword>
<dbReference type="Proteomes" id="UP000239872">
    <property type="component" value="Unassembled WGS sequence"/>
</dbReference>
<name>A0A2S7SRW4_9BACT</name>
<accession>A0A2S7SRW4</accession>
<reference evidence="1 2" key="1">
    <citation type="submission" date="2018-01" db="EMBL/GenBank/DDBJ databases">
        <title>A novel member of the phylum Bacteroidetes isolated from glacier ice.</title>
        <authorList>
            <person name="Liu Q."/>
            <person name="Xin Y.-H."/>
        </authorList>
    </citation>
    <scope>NUCLEOTIDE SEQUENCE [LARGE SCALE GENOMIC DNA]</scope>
    <source>
        <strain evidence="1 2">RB1R16</strain>
    </source>
</reference>
<protein>
    <submittedName>
        <fullName evidence="1">Uncharacterized protein</fullName>
    </submittedName>
</protein>
<dbReference type="EMBL" id="PPSL01000005">
    <property type="protein sequence ID" value="PQJ09649.1"/>
    <property type="molecule type" value="Genomic_DNA"/>
</dbReference>
<organism evidence="1 2">
    <name type="scientific">Flavipsychrobacter stenotrophus</name>
    <dbReference type="NCBI Taxonomy" id="2077091"/>
    <lineage>
        <taxon>Bacteria</taxon>
        <taxon>Pseudomonadati</taxon>
        <taxon>Bacteroidota</taxon>
        <taxon>Chitinophagia</taxon>
        <taxon>Chitinophagales</taxon>
        <taxon>Chitinophagaceae</taxon>
        <taxon>Flavipsychrobacter</taxon>
    </lineage>
</organism>
<proteinExistence type="predicted"/>
<dbReference type="AlphaFoldDB" id="A0A2S7SRW4"/>
<dbReference type="RefSeq" id="WP_105040421.1">
    <property type="nucleotide sequence ID" value="NZ_PPSL01000005.1"/>
</dbReference>